<evidence type="ECO:0000313" key="3">
    <source>
        <dbReference type="Proteomes" id="UP000003752"/>
    </source>
</evidence>
<feature type="non-terminal residue" evidence="2">
    <location>
        <position position="1"/>
    </location>
</feature>
<feature type="non-terminal residue" evidence="2">
    <location>
        <position position="71"/>
    </location>
</feature>
<dbReference type="Proteomes" id="UP000003752">
    <property type="component" value="Unassembled WGS sequence"/>
</dbReference>
<dbReference type="SUPFAM" id="SSF103473">
    <property type="entry name" value="MFS general substrate transporter"/>
    <property type="match status" value="1"/>
</dbReference>
<evidence type="ECO:0000313" key="2">
    <source>
        <dbReference type="EMBL" id="EEI25623.1"/>
    </source>
</evidence>
<proteinExistence type="predicted"/>
<feature type="transmembrane region" description="Helical" evidence="1">
    <location>
        <begin position="20"/>
        <end position="41"/>
    </location>
</feature>
<keyword evidence="3" id="KW-1185">Reference proteome</keyword>
<comment type="caution">
    <text evidence="2">The sequence shown here is derived from an EMBL/GenBank/DDBJ whole genome shotgun (WGS) entry which is preliminary data.</text>
</comment>
<evidence type="ECO:0000256" key="1">
    <source>
        <dbReference type="SAM" id="Phobius"/>
    </source>
</evidence>
<reference evidence="2 3" key="1">
    <citation type="submission" date="2009-01" db="EMBL/GenBank/DDBJ databases">
        <authorList>
            <person name="Qin X."/>
            <person name="Bachman B."/>
            <person name="Battles P."/>
            <person name="Bell A."/>
            <person name="Bess C."/>
            <person name="Bickham C."/>
            <person name="Chaboub L."/>
            <person name="Chen D."/>
            <person name="Coyle M."/>
            <person name="Deiros D.R."/>
            <person name="Dinh H."/>
            <person name="Forbes L."/>
            <person name="Fowler G."/>
            <person name="Francisco L."/>
            <person name="Fu Q."/>
            <person name="Gubbala S."/>
            <person name="Hale W."/>
            <person name="Han Y."/>
            <person name="Hemphill L."/>
            <person name="Highlander S.K."/>
            <person name="Hirani K."/>
            <person name="Hogues M."/>
            <person name="Jackson L."/>
            <person name="Jakkamsetti A."/>
            <person name="Javaid M."/>
            <person name="Jiang H."/>
            <person name="Korchina V."/>
            <person name="Kovar C."/>
            <person name="Lara F."/>
            <person name="Lee S."/>
            <person name="Mata R."/>
            <person name="Mathew T."/>
            <person name="Moen C."/>
            <person name="Morales K."/>
            <person name="Munidasa M."/>
            <person name="Nazareth L."/>
            <person name="Ngo R."/>
            <person name="Nguyen L."/>
            <person name="Okwuonu G."/>
            <person name="Ongeri F."/>
            <person name="Patil S."/>
            <person name="Petrosino J."/>
            <person name="Pham C."/>
            <person name="Pham P."/>
            <person name="Pu L.-L."/>
            <person name="Puazo M."/>
            <person name="Raj R."/>
            <person name="Reid J."/>
            <person name="Rouhana J."/>
            <person name="Saada N."/>
            <person name="Shang Y."/>
            <person name="Simmons D."/>
            <person name="Thornton R."/>
            <person name="Warren J."/>
            <person name="Weissenberger G."/>
            <person name="Zhang J."/>
            <person name="Zhang L."/>
            <person name="Zhou C."/>
            <person name="Zhu D."/>
            <person name="Muzny D."/>
            <person name="Worley K."/>
            <person name="Gibbs R."/>
        </authorList>
    </citation>
    <scope>NUCLEOTIDE SEQUENCE [LARGE SCALE GENOMIC DNA]</scope>
    <source>
        <strain evidence="3">ATCC 8290 / DSM 20176 / CCUG 30140 / JCM 1155 / KCTC 3500 / NBRC 15886 / NCIMB 8040 / NRRL B-1843 / 9</strain>
    </source>
</reference>
<dbReference type="AlphaFoldDB" id="C0XG75"/>
<dbReference type="EMBL" id="ACGP01000015">
    <property type="protein sequence ID" value="EEI25623.1"/>
    <property type="molecule type" value="Genomic_DNA"/>
</dbReference>
<name>C0XG75_LENH9</name>
<sequence length="71" mass="7238">AITMVVANTVVIVQGNMALGAQYTTLALAFFGLGSITAAFALPRLLDSYGDRMVMLSGGLLLVLGLGAGHL</sequence>
<dbReference type="InterPro" id="IPR036259">
    <property type="entry name" value="MFS_trans_sf"/>
</dbReference>
<accession>C0XG75</accession>
<keyword evidence="1" id="KW-0472">Membrane</keyword>
<organism evidence="2 3">
    <name type="scientific">Lentilactobacillus hilgardii (strain ATCC 8290 / DSM 20176 / CCUG 30140 / JCM 1155 / KCTC 3500 / NBRC 15886 / NCIMB 8040 / NRRL B-1843 / 9)</name>
    <dbReference type="NCBI Taxonomy" id="1423757"/>
    <lineage>
        <taxon>Bacteria</taxon>
        <taxon>Bacillati</taxon>
        <taxon>Bacillota</taxon>
        <taxon>Bacilli</taxon>
        <taxon>Lactobacillales</taxon>
        <taxon>Lactobacillaceae</taxon>
        <taxon>Lentilactobacillus</taxon>
    </lineage>
</organism>
<protein>
    <recommendedName>
        <fullName evidence="4">MFS transporter</fullName>
    </recommendedName>
</protein>
<evidence type="ECO:0008006" key="4">
    <source>
        <dbReference type="Google" id="ProtNLM"/>
    </source>
</evidence>
<feature type="transmembrane region" description="Helical" evidence="1">
    <location>
        <begin position="53"/>
        <end position="70"/>
    </location>
</feature>
<keyword evidence="1" id="KW-0812">Transmembrane</keyword>
<gene>
    <name evidence="2" type="ORF">HMPREF0519_0236</name>
</gene>
<keyword evidence="1" id="KW-1133">Transmembrane helix</keyword>